<proteinExistence type="inferred from homology"/>
<evidence type="ECO:0000256" key="2">
    <source>
        <dbReference type="ARBA" id="ARBA00005887"/>
    </source>
</evidence>
<comment type="similarity">
    <text evidence="2">Belongs to the ammonia transporter channel (TC 1.A.11.2) family.</text>
</comment>
<accession>A0ABP1FTK8</accession>
<feature type="transmembrane region" description="Helical" evidence="8">
    <location>
        <begin position="267"/>
        <end position="286"/>
    </location>
</feature>
<evidence type="ECO:0000256" key="3">
    <source>
        <dbReference type="ARBA" id="ARBA00022448"/>
    </source>
</evidence>
<feature type="transmembrane region" description="Helical" evidence="8">
    <location>
        <begin position="107"/>
        <end position="128"/>
    </location>
</feature>
<feature type="transmembrane region" description="Helical" evidence="8">
    <location>
        <begin position="323"/>
        <end position="346"/>
    </location>
</feature>
<keyword evidence="11" id="KW-1185">Reference proteome</keyword>
<feature type="transmembrane region" description="Helical" evidence="8">
    <location>
        <begin position="292"/>
        <end position="311"/>
    </location>
</feature>
<dbReference type="Pfam" id="PF00909">
    <property type="entry name" value="Ammonium_transp"/>
    <property type="match status" value="1"/>
</dbReference>
<evidence type="ECO:0000256" key="7">
    <source>
        <dbReference type="ARBA" id="ARBA00023177"/>
    </source>
</evidence>
<dbReference type="Proteomes" id="UP001497392">
    <property type="component" value="Unassembled WGS sequence"/>
</dbReference>
<dbReference type="EMBL" id="CAXHTA020000006">
    <property type="protein sequence ID" value="CAL5222199.1"/>
    <property type="molecule type" value="Genomic_DNA"/>
</dbReference>
<dbReference type="PANTHER" id="PTHR11730">
    <property type="entry name" value="AMMONIUM TRANSPORTER"/>
    <property type="match status" value="1"/>
</dbReference>
<feature type="domain" description="Ammonium transporter AmtB-like" evidence="9">
    <location>
        <begin position="3"/>
        <end position="430"/>
    </location>
</feature>
<evidence type="ECO:0000256" key="8">
    <source>
        <dbReference type="SAM" id="Phobius"/>
    </source>
</evidence>
<keyword evidence="3" id="KW-0813">Transport</keyword>
<name>A0ABP1FTK8_9CHLO</name>
<dbReference type="SUPFAM" id="SSF111352">
    <property type="entry name" value="Ammonium transporter"/>
    <property type="match status" value="1"/>
</dbReference>
<dbReference type="InterPro" id="IPR029020">
    <property type="entry name" value="Ammonium/urea_transptr"/>
</dbReference>
<feature type="transmembrane region" description="Helical" evidence="8">
    <location>
        <begin position="378"/>
        <end position="403"/>
    </location>
</feature>
<keyword evidence="7" id="KW-0924">Ammonia transport</keyword>
<feature type="transmembrane region" description="Helical" evidence="8">
    <location>
        <begin position="78"/>
        <end position="100"/>
    </location>
</feature>
<evidence type="ECO:0000256" key="6">
    <source>
        <dbReference type="ARBA" id="ARBA00023136"/>
    </source>
</evidence>
<evidence type="ECO:0000256" key="5">
    <source>
        <dbReference type="ARBA" id="ARBA00022989"/>
    </source>
</evidence>
<comment type="subcellular location">
    <subcellularLocation>
        <location evidence="1">Membrane</location>
        <topology evidence="1">Multi-pass membrane protein</topology>
    </subcellularLocation>
</comment>
<feature type="transmembrane region" description="Helical" evidence="8">
    <location>
        <begin position="200"/>
        <end position="217"/>
    </location>
</feature>
<feature type="transmembrane region" description="Helical" evidence="8">
    <location>
        <begin position="15"/>
        <end position="39"/>
    </location>
</feature>
<feature type="transmembrane region" description="Helical" evidence="8">
    <location>
        <begin position="158"/>
        <end position="179"/>
    </location>
</feature>
<keyword evidence="6 8" id="KW-0472">Membrane</keyword>
<dbReference type="PANTHER" id="PTHR11730:SF6">
    <property type="entry name" value="AMMONIUM TRANSPORTER"/>
    <property type="match status" value="1"/>
</dbReference>
<evidence type="ECO:0000313" key="10">
    <source>
        <dbReference type="EMBL" id="CAL5222199.1"/>
    </source>
</evidence>
<organism evidence="10 11">
    <name type="scientific">Coccomyxa viridis</name>
    <dbReference type="NCBI Taxonomy" id="1274662"/>
    <lineage>
        <taxon>Eukaryota</taxon>
        <taxon>Viridiplantae</taxon>
        <taxon>Chlorophyta</taxon>
        <taxon>core chlorophytes</taxon>
        <taxon>Trebouxiophyceae</taxon>
        <taxon>Trebouxiophyceae incertae sedis</taxon>
        <taxon>Coccomyxaceae</taxon>
        <taxon>Coccomyxa</taxon>
    </lineage>
</organism>
<keyword evidence="4 8" id="KW-0812">Transmembrane</keyword>
<comment type="caution">
    <text evidence="10">The sequence shown here is derived from an EMBL/GenBank/DDBJ whole genome shotgun (WGS) entry which is preliminary data.</text>
</comment>
<evidence type="ECO:0000256" key="4">
    <source>
        <dbReference type="ARBA" id="ARBA00022692"/>
    </source>
</evidence>
<reference evidence="10 11" key="1">
    <citation type="submission" date="2024-06" db="EMBL/GenBank/DDBJ databases">
        <authorList>
            <person name="Kraege A."/>
            <person name="Thomma B."/>
        </authorList>
    </citation>
    <scope>NUCLEOTIDE SEQUENCE [LARGE SCALE GENOMIC DNA]</scope>
</reference>
<dbReference type="Gene3D" id="1.10.3430.10">
    <property type="entry name" value="Ammonium transporter AmtB like domains"/>
    <property type="match status" value="1"/>
</dbReference>
<gene>
    <name evidence="10" type="primary">g4529</name>
    <name evidence="10" type="ORF">VP750_LOCUS3858</name>
</gene>
<protein>
    <submittedName>
        <fullName evidence="10">G4529 protein</fullName>
    </submittedName>
</protein>
<keyword evidence="5 8" id="KW-1133">Transmembrane helix</keyword>
<evidence type="ECO:0000256" key="1">
    <source>
        <dbReference type="ARBA" id="ARBA00004141"/>
    </source>
</evidence>
<feature type="transmembrane region" description="Helical" evidence="8">
    <location>
        <begin position="232"/>
        <end position="255"/>
    </location>
</feature>
<dbReference type="InterPro" id="IPR024041">
    <property type="entry name" value="NH4_transpt_AmtB-like_dom"/>
</dbReference>
<evidence type="ECO:0000259" key="9">
    <source>
        <dbReference type="Pfam" id="PF00909"/>
    </source>
</evidence>
<sequence>MISVGCVRARFARHIAVLILIDACASALGFYLLGFAFAFGDGQDEAGNLYGNTFIGFKYFALHGADGPQYFATAVRPYAFWVFEWAFAATACTIVSGAIAERARVEAYALYSFFMAAWVYPVVVHSIWSGAGWASMFKPTPYASSYMSSWLNTGAIDFAGSGAVHMVGGYAAAAGCAIIGPRIGRFNADGTANDFAGHNSSLFVLGVMILWFGWYGFNPGSQLVLVGLQNSFAVSNCAVTTTLAPAAAGMSALLVRAILTHRTTGKHIYDVGIMGNGALAGLVAITSGTSTIYPWGAIIVGFIAGAWYCLGSQVSVWLKWDDPLDAIAVHAWNGLWGVIAVGMFAAPDLITNSYGTGVFDGAQRPYGFIFSGSDGHLLVAQICYALFITIWVLGNMIPFWFLLKVCGLLRATADEEALGLDSSHHGGSAYAGHADDDKSAHTNGGGVGGGNYATKSEFESLRSEIAALKKGAAV</sequence>
<evidence type="ECO:0000313" key="11">
    <source>
        <dbReference type="Proteomes" id="UP001497392"/>
    </source>
</evidence>